<proteinExistence type="predicted"/>
<dbReference type="OrthoDB" id="77911at2759"/>
<feature type="region of interest" description="Disordered" evidence="2">
    <location>
        <begin position="15"/>
        <end position="46"/>
    </location>
</feature>
<accession>A0A225VLF7</accession>
<dbReference type="Proteomes" id="UP000198211">
    <property type="component" value="Unassembled WGS sequence"/>
</dbReference>
<dbReference type="PANTHER" id="PTHR44927:SF1">
    <property type="entry name" value="FK506-BINDING PROTEIN 15"/>
    <property type="match status" value="1"/>
</dbReference>
<gene>
    <name evidence="3" type="ORF">PHMEG_00021510</name>
</gene>
<dbReference type="Gene3D" id="3.10.50.40">
    <property type="match status" value="1"/>
</dbReference>
<feature type="compositionally biased region" description="Low complexity" evidence="2">
    <location>
        <begin position="37"/>
        <end position="46"/>
    </location>
</feature>
<keyword evidence="1" id="KW-0175">Coiled coil</keyword>
<keyword evidence="4" id="KW-1185">Reference proteome</keyword>
<sequence length="599" mass="65470">MASNPSARLNGIFQDTAASGGNDALRYTAPREPSHKQQQQPAAAPAASAPASSVVYSTMVSLYQYDSAARKYVQLGGSTAGSKAAVGCVIVGAETSYNLLFYNAAKQHLCAVPVKFGTFKPTLQAKSYVNFYDEQGANWSVKFPSDAQVAEFMRQVFLAKIHVEIWGSDKTVTKTNPSALIQDDLVFVKPETPQVSNGDTVAVAFSAWRVVGNANSAPTDVVTKYSPFEKASEADLRKIRLGDSSERIKALEEGIVGMRKGGKRIVLAPPGKTNGQDWYLLEIELFKTKTGHGSAKNVGEEIVSTTFESQLCQNGDLVPYEEDLSTAAKNEMELKELRLLQREQQLELQARALERERMGVTGGGNNFGSMGFGLGGGFNSNFPSSSTLFNNNGGRPVDAMLSELNAKVDYLIRMAPGSSSNSGSGVGAGPSDVAAVIRGVERLAGENDRLLTQINSQHHQQSSYEKRCEELLEQNKRLQDEKRTLQERYQSAASSQLNATSELSSLASARDAAVTQTNRLHAEYQQLLTAYYQLQQQQGSSNEAEEHKQALNFEREARSRAEKQLAKETQARSLAEQELVLTKKQHDVALQVKTRNYKR</sequence>
<evidence type="ECO:0000313" key="3">
    <source>
        <dbReference type="EMBL" id="OWZ06263.1"/>
    </source>
</evidence>
<dbReference type="GO" id="GO:0003755">
    <property type="term" value="F:peptidyl-prolyl cis-trans isomerase activity"/>
    <property type="evidence" value="ECO:0007669"/>
    <property type="project" value="InterPro"/>
</dbReference>
<dbReference type="InterPro" id="IPR046357">
    <property type="entry name" value="PPIase_dom_sf"/>
</dbReference>
<evidence type="ECO:0000256" key="1">
    <source>
        <dbReference type="SAM" id="Coils"/>
    </source>
</evidence>
<dbReference type="STRING" id="4795.A0A225VLF7"/>
<reference evidence="4" key="1">
    <citation type="submission" date="2017-03" db="EMBL/GenBank/DDBJ databases">
        <title>Phytopthora megakarya and P. palmivora, two closely related causual agents of cacao black pod achieved similar genome size and gene model numbers by different mechanisms.</title>
        <authorList>
            <person name="Ali S."/>
            <person name="Shao J."/>
            <person name="Larry D.J."/>
            <person name="Kronmiller B."/>
            <person name="Shen D."/>
            <person name="Strem M.D."/>
            <person name="Melnick R.L."/>
            <person name="Guiltinan M.J."/>
            <person name="Tyler B.M."/>
            <person name="Meinhardt L.W."/>
            <person name="Bailey B.A."/>
        </authorList>
    </citation>
    <scope>NUCLEOTIDE SEQUENCE [LARGE SCALE GENOMIC DNA]</scope>
    <source>
        <strain evidence="4">zdho120</strain>
    </source>
</reference>
<evidence type="ECO:0000256" key="2">
    <source>
        <dbReference type="SAM" id="MobiDB-lite"/>
    </source>
</evidence>
<dbReference type="PANTHER" id="PTHR44927">
    <property type="entry name" value="FK506-BINDING PROTEIN 15"/>
    <property type="match status" value="1"/>
</dbReference>
<name>A0A225VLF7_9STRA</name>
<dbReference type="EMBL" id="NBNE01004041">
    <property type="protein sequence ID" value="OWZ06263.1"/>
    <property type="molecule type" value="Genomic_DNA"/>
</dbReference>
<organism evidence="3 4">
    <name type="scientific">Phytophthora megakarya</name>
    <dbReference type="NCBI Taxonomy" id="4795"/>
    <lineage>
        <taxon>Eukaryota</taxon>
        <taxon>Sar</taxon>
        <taxon>Stramenopiles</taxon>
        <taxon>Oomycota</taxon>
        <taxon>Peronosporomycetes</taxon>
        <taxon>Peronosporales</taxon>
        <taxon>Peronosporaceae</taxon>
        <taxon>Phytophthora</taxon>
    </lineage>
</organism>
<comment type="caution">
    <text evidence="3">The sequence shown here is derived from an EMBL/GenBank/DDBJ whole genome shotgun (WGS) entry which is preliminary data.</text>
</comment>
<dbReference type="AlphaFoldDB" id="A0A225VLF7"/>
<dbReference type="SUPFAM" id="SSF54534">
    <property type="entry name" value="FKBP-like"/>
    <property type="match status" value="1"/>
</dbReference>
<feature type="coiled-coil region" evidence="1">
    <location>
        <begin position="544"/>
        <end position="578"/>
    </location>
</feature>
<evidence type="ECO:0000313" key="4">
    <source>
        <dbReference type="Proteomes" id="UP000198211"/>
    </source>
</evidence>
<protein>
    <submittedName>
        <fullName evidence="3">Uncharacterized protein</fullName>
    </submittedName>
</protein>
<feature type="coiled-coil region" evidence="1">
    <location>
        <begin position="461"/>
        <end position="495"/>
    </location>
</feature>